<dbReference type="EMBL" id="JAIWYP010000009">
    <property type="protein sequence ID" value="KAH3771935.1"/>
    <property type="molecule type" value="Genomic_DNA"/>
</dbReference>
<sequence length="56" mass="5918">MGSLALLYVALAKLTTDNTNNSQDVCPEDDEETNIIDKGDCVSGDSGQLNVINCIS</sequence>
<organism evidence="2 3">
    <name type="scientific">Dreissena polymorpha</name>
    <name type="common">Zebra mussel</name>
    <name type="synonym">Mytilus polymorpha</name>
    <dbReference type="NCBI Taxonomy" id="45954"/>
    <lineage>
        <taxon>Eukaryota</taxon>
        <taxon>Metazoa</taxon>
        <taxon>Spiralia</taxon>
        <taxon>Lophotrochozoa</taxon>
        <taxon>Mollusca</taxon>
        <taxon>Bivalvia</taxon>
        <taxon>Autobranchia</taxon>
        <taxon>Heteroconchia</taxon>
        <taxon>Euheterodonta</taxon>
        <taxon>Imparidentia</taxon>
        <taxon>Neoheterodontei</taxon>
        <taxon>Myida</taxon>
        <taxon>Dreissenoidea</taxon>
        <taxon>Dreissenidae</taxon>
        <taxon>Dreissena</taxon>
    </lineage>
</organism>
<comment type="caution">
    <text evidence="2">The sequence shown here is derived from an EMBL/GenBank/DDBJ whole genome shotgun (WGS) entry which is preliminary data.</text>
</comment>
<keyword evidence="1" id="KW-0732">Signal</keyword>
<dbReference type="Proteomes" id="UP000828390">
    <property type="component" value="Unassembled WGS sequence"/>
</dbReference>
<proteinExistence type="predicted"/>
<dbReference type="AlphaFoldDB" id="A0A9D4IFC1"/>
<evidence type="ECO:0000313" key="3">
    <source>
        <dbReference type="Proteomes" id="UP000828390"/>
    </source>
</evidence>
<keyword evidence="3" id="KW-1185">Reference proteome</keyword>
<name>A0A9D4IFC1_DREPO</name>
<evidence type="ECO:0000256" key="1">
    <source>
        <dbReference type="SAM" id="SignalP"/>
    </source>
</evidence>
<reference evidence="2" key="1">
    <citation type="journal article" date="2019" name="bioRxiv">
        <title>The Genome of the Zebra Mussel, Dreissena polymorpha: A Resource for Invasive Species Research.</title>
        <authorList>
            <person name="McCartney M.A."/>
            <person name="Auch B."/>
            <person name="Kono T."/>
            <person name="Mallez S."/>
            <person name="Zhang Y."/>
            <person name="Obille A."/>
            <person name="Becker A."/>
            <person name="Abrahante J.E."/>
            <person name="Garbe J."/>
            <person name="Badalamenti J.P."/>
            <person name="Herman A."/>
            <person name="Mangelson H."/>
            <person name="Liachko I."/>
            <person name="Sullivan S."/>
            <person name="Sone E.D."/>
            <person name="Koren S."/>
            <person name="Silverstein K.A.T."/>
            <person name="Beckman K.B."/>
            <person name="Gohl D.M."/>
        </authorList>
    </citation>
    <scope>NUCLEOTIDE SEQUENCE</scope>
    <source>
        <strain evidence="2">Duluth1</strain>
        <tissue evidence="2">Whole animal</tissue>
    </source>
</reference>
<reference evidence="2" key="2">
    <citation type="submission" date="2020-11" db="EMBL/GenBank/DDBJ databases">
        <authorList>
            <person name="McCartney M.A."/>
            <person name="Auch B."/>
            <person name="Kono T."/>
            <person name="Mallez S."/>
            <person name="Becker A."/>
            <person name="Gohl D.M."/>
            <person name="Silverstein K.A.T."/>
            <person name="Koren S."/>
            <person name="Bechman K.B."/>
            <person name="Herman A."/>
            <person name="Abrahante J.E."/>
            <person name="Garbe J."/>
        </authorList>
    </citation>
    <scope>NUCLEOTIDE SEQUENCE</scope>
    <source>
        <strain evidence="2">Duluth1</strain>
        <tissue evidence="2">Whole animal</tissue>
    </source>
</reference>
<evidence type="ECO:0000313" key="2">
    <source>
        <dbReference type="EMBL" id="KAH3771935.1"/>
    </source>
</evidence>
<accession>A0A9D4IFC1</accession>
<feature type="signal peptide" evidence="1">
    <location>
        <begin position="1"/>
        <end position="16"/>
    </location>
</feature>
<protein>
    <submittedName>
        <fullName evidence="2">Uncharacterized protein</fullName>
    </submittedName>
</protein>
<feature type="chain" id="PRO_5039109960" evidence="1">
    <location>
        <begin position="17"/>
        <end position="56"/>
    </location>
</feature>
<gene>
    <name evidence="2" type="ORF">DPMN_173264</name>
</gene>